<evidence type="ECO:0000313" key="1">
    <source>
        <dbReference type="EMBL" id="NJB91609.1"/>
    </source>
</evidence>
<gene>
    <name evidence="1" type="ORF">GGR90_003821</name>
</gene>
<reference evidence="1 2" key="1">
    <citation type="submission" date="2020-03" db="EMBL/GenBank/DDBJ databases">
        <title>Genomic Encyclopedia of Type Strains, Phase IV (KMG-IV): sequencing the most valuable type-strain genomes for metagenomic binning, comparative biology and taxonomic classification.</title>
        <authorList>
            <person name="Goeker M."/>
        </authorList>
    </citation>
    <scope>NUCLEOTIDE SEQUENCE [LARGE SCALE GENOMIC DNA]</scope>
    <source>
        <strain evidence="1 2">DSM 25229</strain>
    </source>
</reference>
<dbReference type="Proteomes" id="UP000535078">
    <property type="component" value="Unassembled WGS sequence"/>
</dbReference>
<keyword evidence="2" id="KW-1185">Reference proteome</keyword>
<dbReference type="AlphaFoldDB" id="A0A7X6BAR0"/>
<organism evidence="1 2">
    <name type="scientific">Sphingopyxis italica</name>
    <dbReference type="NCBI Taxonomy" id="1129133"/>
    <lineage>
        <taxon>Bacteria</taxon>
        <taxon>Pseudomonadati</taxon>
        <taxon>Pseudomonadota</taxon>
        <taxon>Alphaproteobacteria</taxon>
        <taxon>Sphingomonadales</taxon>
        <taxon>Sphingomonadaceae</taxon>
        <taxon>Sphingopyxis</taxon>
    </lineage>
</organism>
<accession>A0A7X6BAR0</accession>
<evidence type="ECO:0000313" key="2">
    <source>
        <dbReference type="Proteomes" id="UP000535078"/>
    </source>
</evidence>
<name>A0A7X6BAR0_9SPHN</name>
<protein>
    <submittedName>
        <fullName evidence="1">Uncharacterized protein</fullName>
    </submittedName>
</protein>
<dbReference type="EMBL" id="JAATIT010000007">
    <property type="protein sequence ID" value="NJB91609.1"/>
    <property type="molecule type" value="Genomic_DNA"/>
</dbReference>
<dbReference type="RefSeq" id="WP_167922962.1">
    <property type="nucleotide sequence ID" value="NZ_JAATIT010000007.1"/>
</dbReference>
<comment type="caution">
    <text evidence="1">The sequence shown here is derived from an EMBL/GenBank/DDBJ whole genome shotgun (WGS) entry which is preliminary data.</text>
</comment>
<proteinExistence type="predicted"/>
<sequence length="298" mass="33359">MSRRSINDLLKPKKLYCPSKADRTGAKGRFETKASARAEDAKRAMSLRRCAEKFPEIINAEAAIKLADKLSASAGEKPPATLASATFYRARRNAVGGQLWQLVETCGIAPIVTATIIPEGWDIPGLDLDQVDPVRFMERFRKALNRCGAVGSSGFIFAFMHGEYEASADVWQLHVHLVAGGEMVDVLKRLKKLKGYRTKRAAGYGTASPVYRRIRISDKPLTNLPDPLTYPMQSFWPARARYETDKGSKRQIVKRRIVEPFHTLQLLWIDRFSFKDLSLLMGLRVTSSGLKLTRQSGT</sequence>